<feature type="repeat" description="TPR" evidence="1">
    <location>
        <begin position="420"/>
        <end position="453"/>
    </location>
</feature>
<dbReference type="InterPro" id="IPR011990">
    <property type="entry name" value="TPR-like_helical_dom_sf"/>
</dbReference>
<keyword evidence="6" id="KW-1185">Reference proteome</keyword>
<proteinExistence type="predicted"/>
<dbReference type="Pfam" id="PF13181">
    <property type="entry name" value="TPR_8"/>
    <property type="match status" value="1"/>
</dbReference>
<comment type="caution">
    <text evidence="5">The sequence shown here is derived from an EMBL/GenBank/DDBJ whole genome shotgun (WGS) entry which is preliminary data.</text>
</comment>
<feature type="repeat" description="TPR" evidence="1">
    <location>
        <begin position="38"/>
        <end position="71"/>
    </location>
</feature>
<keyword evidence="2" id="KW-0175">Coiled coil</keyword>
<feature type="domain" description="Cytochrome c-type biogenesis protein H TPR" evidence="4">
    <location>
        <begin position="41"/>
        <end position="173"/>
    </location>
</feature>
<keyword evidence="1" id="KW-0802">TPR repeat</keyword>
<gene>
    <name evidence="5" type="ORF">FHS57_001159</name>
</gene>
<dbReference type="PANTHER" id="PTHR12558">
    <property type="entry name" value="CELL DIVISION CYCLE 16,23,27"/>
    <property type="match status" value="1"/>
</dbReference>
<dbReference type="Pfam" id="PF23914">
    <property type="entry name" value="TPR_CcmH_CycH"/>
    <property type="match status" value="1"/>
</dbReference>
<feature type="coiled-coil region" evidence="2">
    <location>
        <begin position="394"/>
        <end position="421"/>
    </location>
</feature>
<dbReference type="PANTHER" id="PTHR12558:SF13">
    <property type="entry name" value="CELL DIVISION CYCLE PROTEIN 27 HOMOLOG"/>
    <property type="match status" value="1"/>
</dbReference>
<sequence length="571" mass="64992">MKNPSLLWVFLFLSQFVMAQKNKPVGETDAQKSQRYELESLLADGMKYATMEEYQRADSVLRTALKMSPNVPAINYELARVLLKRERLDEAAIYAQKATQLSPDNTFYTIQLAEIYSQQRKYSKAAELYKDIIRKDTENAEYGLELAAVYILDEKYEEALKAYDEVEKSLGIDEDLIHQKQRIYLKLDKPNKAIDEANKLINAEPTEAQYVVELAQLLIMGKRPKEAQEQLEKALKINPDQGDARIMLAELFRQSGDNKAADQQMGQMFNNPNADIDTKMQALVGLLREAKDEATRQEVLNRAAEIVKAHPKDMRAYVVYADLLAKADRKAEARNAYMKAARINPSMYEVWGAVLQLDSDLNQLDSLIAHSEQAIETFPNQGLFWYSNGSAHLVKKHYQQAVDALEEAQKLTSENKDLQGAILAQLGDAYHGLSEYAKSDDSYEAALKIDPKNDHVLNNYSYFLSLRKDKLGRAKEMAASVVERHPTNATYLDTYAWVLYVMKDYKNARTYLEKAIESNNKVSGTIVEHYGDVLYQLGEKEKAVEQWKKAKSMGENSQQIDKKIATGQLIE</sequence>
<dbReference type="PROSITE" id="PS50005">
    <property type="entry name" value="TPR"/>
    <property type="match status" value="4"/>
</dbReference>
<organism evidence="5 6">
    <name type="scientific">Runella defluvii</name>
    <dbReference type="NCBI Taxonomy" id="370973"/>
    <lineage>
        <taxon>Bacteria</taxon>
        <taxon>Pseudomonadati</taxon>
        <taxon>Bacteroidota</taxon>
        <taxon>Cytophagia</taxon>
        <taxon>Cytophagales</taxon>
        <taxon>Spirosomataceae</taxon>
        <taxon>Runella</taxon>
    </lineage>
</organism>
<evidence type="ECO:0000313" key="6">
    <source>
        <dbReference type="Proteomes" id="UP000541352"/>
    </source>
</evidence>
<dbReference type="AlphaFoldDB" id="A0A7W6EP32"/>
<evidence type="ECO:0000313" key="5">
    <source>
        <dbReference type="EMBL" id="MBB3837165.1"/>
    </source>
</evidence>
<dbReference type="InterPro" id="IPR056413">
    <property type="entry name" value="TPR_CcmH_CycH"/>
</dbReference>
<protein>
    <submittedName>
        <fullName evidence="5">Tetratricopeptide (TPR) repeat protein</fullName>
    </submittedName>
</protein>
<dbReference type="Proteomes" id="UP000541352">
    <property type="component" value="Unassembled WGS sequence"/>
</dbReference>
<evidence type="ECO:0000256" key="1">
    <source>
        <dbReference type="PROSITE-ProRule" id="PRU00339"/>
    </source>
</evidence>
<feature type="chain" id="PRO_5030892089" evidence="3">
    <location>
        <begin position="20"/>
        <end position="571"/>
    </location>
</feature>
<dbReference type="Pfam" id="PF13432">
    <property type="entry name" value="TPR_16"/>
    <property type="match status" value="2"/>
</dbReference>
<accession>A0A7W6EP32</accession>
<dbReference type="Gene3D" id="1.25.40.10">
    <property type="entry name" value="Tetratricopeptide repeat domain"/>
    <property type="match status" value="5"/>
</dbReference>
<dbReference type="SUPFAM" id="SSF48452">
    <property type="entry name" value="TPR-like"/>
    <property type="match status" value="3"/>
</dbReference>
<feature type="repeat" description="TPR" evidence="1">
    <location>
        <begin position="72"/>
        <end position="105"/>
    </location>
</feature>
<evidence type="ECO:0000256" key="3">
    <source>
        <dbReference type="SAM" id="SignalP"/>
    </source>
</evidence>
<dbReference type="Pfam" id="PF14559">
    <property type="entry name" value="TPR_19"/>
    <property type="match status" value="1"/>
</dbReference>
<keyword evidence="3" id="KW-0732">Signal</keyword>
<evidence type="ECO:0000259" key="4">
    <source>
        <dbReference type="Pfam" id="PF23914"/>
    </source>
</evidence>
<dbReference type="RefSeq" id="WP_183971921.1">
    <property type="nucleotide sequence ID" value="NZ_JACIBY010000002.1"/>
</dbReference>
<dbReference type="EMBL" id="JACIBY010000002">
    <property type="protein sequence ID" value="MBB3837165.1"/>
    <property type="molecule type" value="Genomic_DNA"/>
</dbReference>
<feature type="signal peptide" evidence="3">
    <location>
        <begin position="1"/>
        <end position="19"/>
    </location>
</feature>
<dbReference type="InterPro" id="IPR019734">
    <property type="entry name" value="TPR_rpt"/>
</dbReference>
<reference evidence="5 6" key="1">
    <citation type="submission" date="2020-08" db="EMBL/GenBank/DDBJ databases">
        <title>Genomic Encyclopedia of Type Strains, Phase IV (KMG-IV): sequencing the most valuable type-strain genomes for metagenomic binning, comparative biology and taxonomic classification.</title>
        <authorList>
            <person name="Goeker M."/>
        </authorList>
    </citation>
    <scope>NUCLEOTIDE SEQUENCE [LARGE SCALE GENOMIC DNA]</scope>
    <source>
        <strain evidence="5 6">DSM 17976</strain>
    </source>
</reference>
<feature type="repeat" description="TPR" evidence="1">
    <location>
        <begin position="208"/>
        <end position="241"/>
    </location>
</feature>
<dbReference type="SMART" id="SM00028">
    <property type="entry name" value="TPR"/>
    <property type="match status" value="10"/>
</dbReference>
<evidence type="ECO:0000256" key="2">
    <source>
        <dbReference type="SAM" id="Coils"/>
    </source>
</evidence>
<name>A0A7W6EP32_9BACT</name>